<dbReference type="RefSeq" id="WP_394849880.1">
    <property type="nucleotide sequence ID" value="NZ_CP089982.1"/>
</dbReference>
<proteinExistence type="predicted"/>
<accession>A0ABZ2KSG0</accession>
<dbReference type="Proteomes" id="UP001379533">
    <property type="component" value="Chromosome"/>
</dbReference>
<name>A0ABZ2KSG0_9BACT</name>
<sequence length="140" mass="15596">MAIIGAHPERGIRFILERDARLPPDDVARAERAEATGIPEAPESFSNIPVASRPASVRRIEIAPTQAYAPPYRYEGFAFTAKEKHRLVVNVLADGTVDIGGDAPDDIQDKTRLLMRMFVRHAESEGTAPPRRILRWRPDA</sequence>
<evidence type="ECO:0000313" key="2">
    <source>
        <dbReference type="Proteomes" id="UP001379533"/>
    </source>
</evidence>
<keyword evidence="2" id="KW-1185">Reference proteome</keyword>
<evidence type="ECO:0000313" key="1">
    <source>
        <dbReference type="EMBL" id="WXA99246.1"/>
    </source>
</evidence>
<protein>
    <submittedName>
        <fullName evidence="1">Uncharacterized protein</fullName>
    </submittedName>
</protein>
<reference evidence="1 2" key="1">
    <citation type="submission" date="2021-12" db="EMBL/GenBank/DDBJ databases">
        <title>Discovery of the Pendulisporaceae a myxobacterial family with distinct sporulation behavior and unique specialized metabolism.</title>
        <authorList>
            <person name="Garcia R."/>
            <person name="Popoff A."/>
            <person name="Bader C.D."/>
            <person name="Loehr J."/>
            <person name="Walesch S."/>
            <person name="Walt C."/>
            <person name="Boldt J."/>
            <person name="Bunk B."/>
            <person name="Haeckl F.J.F.P.J."/>
            <person name="Gunesch A.P."/>
            <person name="Birkelbach J."/>
            <person name="Nuebel U."/>
            <person name="Pietschmann T."/>
            <person name="Bach T."/>
            <person name="Mueller R."/>
        </authorList>
    </citation>
    <scope>NUCLEOTIDE SEQUENCE [LARGE SCALE GENOMIC DNA]</scope>
    <source>
        <strain evidence="1 2">MSr12523</strain>
    </source>
</reference>
<dbReference type="EMBL" id="CP089982">
    <property type="protein sequence ID" value="WXA99246.1"/>
    <property type="molecule type" value="Genomic_DNA"/>
</dbReference>
<organism evidence="1 2">
    <name type="scientific">Pendulispora brunnea</name>
    <dbReference type="NCBI Taxonomy" id="2905690"/>
    <lineage>
        <taxon>Bacteria</taxon>
        <taxon>Pseudomonadati</taxon>
        <taxon>Myxococcota</taxon>
        <taxon>Myxococcia</taxon>
        <taxon>Myxococcales</taxon>
        <taxon>Sorangiineae</taxon>
        <taxon>Pendulisporaceae</taxon>
        <taxon>Pendulispora</taxon>
    </lineage>
</organism>
<gene>
    <name evidence="1" type="ORF">LZC95_20785</name>
</gene>